<evidence type="ECO:0000313" key="2">
    <source>
        <dbReference type="EMBL" id="KIW88564.1"/>
    </source>
</evidence>
<sequence length="346" mass="38249">MAAIDVYDKAKGEEEHILKLPGNRQLAYAHNGPVTSRTVVLFFTGIMSVGTAPNAPAPCRKLGVHWIAPTLPGMGNSSTRDKKVPYHVSLARDMIALLSHLYPANEFDTLYVSGGSYGTVQAQMVYGAPYDLFPPGRKIVGCVLLGGFSPLKYQNDYAKTLSWQNWFSFGPPTQALPCHLLQWLFRFAVGSKLKTLNGAKAFLQRTLIDVMDEEERLAFSQWLEKNCVTEDTFLDQMARGIIKCCRNWDGFMEVSDVIHSDWGFEPKGLDDQHASKPVLVVGSKADQIGGSANNWLAENYRSAKLKLVPGGHISSLFYLDEIWEEIIGSKSSRTNILSALVNLTSG</sequence>
<dbReference type="EMBL" id="KN846998">
    <property type="protein sequence ID" value="KIW88564.1"/>
    <property type="molecule type" value="Genomic_DNA"/>
</dbReference>
<protein>
    <recommendedName>
        <fullName evidence="1">AB hydrolase-1 domain-containing protein</fullName>
    </recommendedName>
</protein>
<dbReference type="AlphaFoldDB" id="A0A0D2HVK1"/>
<name>A0A0D2HVK1_CLAB1</name>
<dbReference type="VEuPathDB" id="FungiDB:Z519_10610"/>
<dbReference type="Gene3D" id="3.40.50.1820">
    <property type="entry name" value="alpha/beta hydrolase"/>
    <property type="match status" value="1"/>
</dbReference>
<dbReference type="InterPro" id="IPR000073">
    <property type="entry name" value="AB_hydrolase_1"/>
</dbReference>
<proteinExistence type="predicted"/>
<accession>A0A0D2HVK1</accession>
<dbReference type="GeneID" id="27703538"/>
<feature type="domain" description="AB hydrolase-1" evidence="1">
    <location>
        <begin position="63"/>
        <end position="315"/>
    </location>
</feature>
<dbReference type="OrthoDB" id="294702at2759"/>
<dbReference type="Proteomes" id="UP000053789">
    <property type="component" value="Unassembled WGS sequence"/>
</dbReference>
<dbReference type="HOGENOM" id="CLU_071634_0_0_1"/>
<gene>
    <name evidence="2" type="ORF">Z519_10610</name>
</gene>
<evidence type="ECO:0000313" key="3">
    <source>
        <dbReference type="Proteomes" id="UP000053789"/>
    </source>
</evidence>
<dbReference type="Pfam" id="PF12697">
    <property type="entry name" value="Abhydrolase_6"/>
    <property type="match status" value="1"/>
</dbReference>
<reference evidence="2" key="1">
    <citation type="submission" date="2015-01" db="EMBL/GenBank/DDBJ databases">
        <title>The Genome Sequence of Cladophialophora bantiana CBS 173.52.</title>
        <authorList>
            <consortium name="The Broad Institute Genomics Platform"/>
            <person name="Cuomo C."/>
            <person name="de Hoog S."/>
            <person name="Gorbushina A."/>
            <person name="Stielow B."/>
            <person name="Teixiera M."/>
            <person name="Abouelleil A."/>
            <person name="Chapman S.B."/>
            <person name="Priest M."/>
            <person name="Young S.K."/>
            <person name="Wortman J."/>
            <person name="Nusbaum C."/>
            <person name="Birren B."/>
        </authorList>
    </citation>
    <scope>NUCLEOTIDE SEQUENCE [LARGE SCALE GENOMIC DNA]</scope>
    <source>
        <strain evidence="2">CBS 173.52</strain>
    </source>
</reference>
<dbReference type="RefSeq" id="XP_016615233.1">
    <property type="nucleotide sequence ID" value="XM_016768326.1"/>
</dbReference>
<keyword evidence="3" id="KW-1185">Reference proteome</keyword>
<dbReference type="SUPFAM" id="SSF53474">
    <property type="entry name" value="alpha/beta-Hydrolases"/>
    <property type="match status" value="1"/>
</dbReference>
<organism evidence="2 3">
    <name type="scientific">Cladophialophora bantiana (strain ATCC 10958 / CBS 173.52 / CDC B-1940 / NIH 8579)</name>
    <name type="common">Xylohypha bantiana</name>
    <dbReference type="NCBI Taxonomy" id="1442370"/>
    <lineage>
        <taxon>Eukaryota</taxon>
        <taxon>Fungi</taxon>
        <taxon>Dikarya</taxon>
        <taxon>Ascomycota</taxon>
        <taxon>Pezizomycotina</taxon>
        <taxon>Eurotiomycetes</taxon>
        <taxon>Chaetothyriomycetidae</taxon>
        <taxon>Chaetothyriales</taxon>
        <taxon>Herpotrichiellaceae</taxon>
        <taxon>Cladophialophora</taxon>
    </lineage>
</organism>
<evidence type="ECO:0000259" key="1">
    <source>
        <dbReference type="Pfam" id="PF12697"/>
    </source>
</evidence>
<dbReference type="InterPro" id="IPR029058">
    <property type="entry name" value="AB_hydrolase_fold"/>
</dbReference>